<feature type="transmembrane region" description="Helical" evidence="6">
    <location>
        <begin position="153"/>
        <end position="173"/>
    </location>
</feature>
<gene>
    <name evidence="7" type="ORF">E6K76_05985</name>
</gene>
<keyword evidence="2" id="KW-1003">Cell membrane</keyword>
<protein>
    <recommendedName>
        <fullName evidence="9">Polysaccharide biosynthesis protein C-terminal domain-containing protein</fullName>
    </recommendedName>
</protein>
<feature type="transmembrane region" description="Helical" evidence="6">
    <location>
        <begin position="179"/>
        <end position="198"/>
    </location>
</feature>
<dbReference type="PANTHER" id="PTHR30250:SF11">
    <property type="entry name" value="O-ANTIGEN TRANSPORTER-RELATED"/>
    <property type="match status" value="1"/>
</dbReference>
<keyword evidence="5 6" id="KW-0472">Membrane</keyword>
<feature type="transmembrane region" description="Helical" evidence="6">
    <location>
        <begin position="84"/>
        <end position="105"/>
    </location>
</feature>
<dbReference type="InterPro" id="IPR002797">
    <property type="entry name" value="Polysacc_synth"/>
</dbReference>
<dbReference type="PANTHER" id="PTHR30250">
    <property type="entry name" value="PST FAMILY PREDICTED COLANIC ACID TRANSPORTER"/>
    <property type="match status" value="1"/>
</dbReference>
<evidence type="ECO:0000256" key="4">
    <source>
        <dbReference type="ARBA" id="ARBA00022989"/>
    </source>
</evidence>
<feature type="transmembrane region" description="Helical" evidence="6">
    <location>
        <begin position="458"/>
        <end position="475"/>
    </location>
</feature>
<evidence type="ECO:0000256" key="6">
    <source>
        <dbReference type="SAM" id="Phobius"/>
    </source>
</evidence>
<feature type="transmembrane region" description="Helical" evidence="6">
    <location>
        <begin position="434"/>
        <end position="452"/>
    </location>
</feature>
<name>A0A538T6B6_UNCEI</name>
<feature type="transmembrane region" description="Helical" evidence="6">
    <location>
        <begin position="266"/>
        <end position="290"/>
    </location>
</feature>
<dbReference type="Pfam" id="PF01943">
    <property type="entry name" value="Polysacc_synt"/>
    <property type="match status" value="1"/>
</dbReference>
<sequence>MRRLIRSTALLGLGSVATVVAAILRAKVLAALLGPQGTGLLAQLSTLTAVLVPLATLGMGNGITAMIAEARGRGDAFLVRRVRTTALTLSGLTGLTLALLAALASPWLADALYHDRAWTWVVLAGAATVPLSAIASLRVSILQGHQAVKPMAALNAVVAAAGIATIIPLAWFFGLRGAVAQLVVVAGVYAWASGRMVARHAGVPGGEEAAAGAVPAPRRALIDRPLVRPLLRYGSSALLVGLAATLTVLILRSVLVSKLGLGPNGIYQVCIGISGLYMPLILNSITAIVWPQIAAQRSDEETSATMREALRLGVLLMTAVTGAMLAGAPIWIPLFYSKKFLPALDLLPVQFLGDYFRTVAWFCAIWLVPKNRLRPWVLFDVVYGAVMLVTFTLLVDRVGLKSAVIAYVAGHVSHAVLNYALARKTLRFRFGPDNRRLLFASLALLLGLSIWTPRGIPGVALALAALASWAGLVVRPHEWRTAWRRAGGLLSRPAREAGNS</sequence>
<keyword evidence="4 6" id="KW-1133">Transmembrane helix</keyword>
<organism evidence="7 8">
    <name type="scientific">Eiseniibacteriota bacterium</name>
    <dbReference type="NCBI Taxonomy" id="2212470"/>
    <lineage>
        <taxon>Bacteria</taxon>
        <taxon>Candidatus Eiseniibacteriota</taxon>
    </lineage>
</organism>
<evidence type="ECO:0000256" key="3">
    <source>
        <dbReference type="ARBA" id="ARBA00022692"/>
    </source>
</evidence>
<evidence type="ECO:0000256" key="1">
    <source>
        <dbReference type="ARBA" id="ARBA00004651"/>
    </source>
</evidence>
<feature type="transmembrane region" description="Helical" evidence="6">
    <location>
        <begin position="310"/>
        <end position="332"/>
    </location>
</feature>
<dbReference type="GO" id="GO:0005886">
    <property type="term" value="C:plasma membrane"/>
    <property type="evidence" value="ECO:0007669"/>
    <property type="project" value="UniProtKB-SubCell"/>
</dbReference>
<evidence type="ECO:0000313" key="7">
    <source>
        <dbReference type="EMBL" id="TMQ59024.1"/>
    </source>
</evidence>
<feature type="transmembrane region" description="Helical" evidence="6">
    <location>
        <begin position="376"/>
        <end position="394"/>
    </location>
</feature>
<evidence type="ECO:0000313" key="8">
    <source>
        <dbReference type="Proteomes" id="UP000316852"/>
    </source>
</evidence>
<feature type="transmembrane region" description="Helical" evidence="6">
    <location>
        <begin position="352"/>
        <end position="369"/>
    </location>
</feature>
<feature type="transmembrane region" description="Helical" evidence="6">
    <location>
        <begin position="117"/>
        <end position="141"/>
    </location>
</feature>
<evidence type="ECO:0000256" key="5">
    <source>
        <dbReference type="ARBA" id="ARBA00023136"/>
    </source>
</evidence>
<dbReference type="InterPro" id="IPR050833">
    <property type="entry name" value="Poly_Biosynth_Transport"/>
</dbReference>
<comment type="caution">
    <text evidence="7">The sequence shown here is derived from an EMBL/GenBank/DDBJ whole genome shotgun (WGS) entry which is preliminary data.</text>
</comment>
<evidence type="ECO:0008006" key="9">
    <source>
        <dbReference type="Google" id="ProtNLM"/>
    </source>
</evidence>
<reference evidence="7 8" key="1">
    <citation type="journal article" date="2019" name="Nat. Microbiol.">
        <title>Mediterranean grassland soil C-N compound turnover is dependent on rainfall and depth, and is mediated by genomically divergent microorganisms.</title>
        <authorList>
            <person name="Diamond S."/>
            <person name="Andeer P.F."/>
            <person name="Li Z."/>
            <person name="Crits-Christoph A."/>
            <person name="Burstein D."/>
            <person name="Anantharaman K."/>
            <person name="Lane K.R."/>
            <person name="Thomas B.C."/>
            <person name="Pan C."/>
            <person name="Northen T.R."/>
            <person name="Banfield J.F."/>
        </authorList>
    </citation>
    <scope>NUCLEOTIDE SEQUENCE [LARGE SCALE GENOMIC DNA]</scope>
    <source>
        <strain evidence="7">WS_6</strain>
    </source>
</reference>
<keyword evidence="3 6" id="KW-0812">Transmembrane</keyword>
<feature type="transmembrane region" description="Helical" evidence="6">
    <location>
        <begin position="40"/>
        <end position="63"/>
    </location>
</feature>
<comment type="subcellular location">
    <subcellularLocation>
        <location evidence="1">Cell membrane</location>
        <topology evidence="1">Multi-pass membrane protein</topology>
    </subcellularLocation>
</comment>
<feature type="transmembrane region" description="Helical" evidence="6">
    <location>
        <begin position="400"/>
        <end position="422"/>
    </location>
</feature>
<feature type="transmembrane region" description="Helical" evidence="6">
    <location>
        <begin position="230"/>
        <end position="254"/>
    </location>
</feature>
<evidence type="ECO:0000256" key="2">
    <source>
        <dbReference type="ARBA" id="ARBA00022475"/>
    </source>
</evidence>
<accession>A0A538T6B6</accession>
<dbReference type="EMBL" id="VBOW01000026">
    <property type="protein sequence ID" value="TMQ59024.1"/>
    <property type="molecule type" value="Genomic_DNA"/>
</dbReference>
<dbReference type="AlphaFoldDB" id="A0A538T6B6"/>
<proteinExistence type="predicted"/>
<dbReference type="Proteomes" id="UP000316852">
    <property type="component" value="Unassembled WGS sequence"/>
</dbReference>